<dbReference type="STRING" id="329884.A0A4U0XZ70"/>
<comment type="caution">
    <text evidence="4">The sequence shown here is derived from an EMBL/GenBank/DDBJ whole genome shotgun (WGS) entry which is preliminary data.</text>
</comment>
<feature type="compositionally biased region" description="Basic and acidic residues" evidence="2">
    <location>
        <begin position="29"/>
        <end position="40"/>
    </location>
</feature>
<dbReference type="CDD" id="cd12148">
    <property type="entry name" value="fungal_TF_MHR"/>
    <property type="match status" value="1"/>
</dbReference>
<dbReference type="Proteomes" id="UP000309340">
    <property type="component" value="Unassembled WGS sequence"/>
</dbReference>
<name>A0A4U0XZ70_9PEZI</name>
<dbReference type="GO" id="GO:0008270">
    <property type="term" value="F:zinc ion binding"/>
    <property type="evidence" value="ECO:0007669"/>
    <property type="project" value="InterPro"/>
</dbReference>
<dbReference type="PANTHER" id="PTHR31644">
    <property type="entry name" value="TRANSCRIPTIONAL ACTIVATOR ARO80-RELATED"/>
    <property type="match status" value="1"/>
</dbReference>
<protein>
    <recommendedName>
        <fullName evidence="3">Xylanolytic transcriptional activator regulatory domain-containing protein</fullName>
    </recommendedName>
</protein>
<dbReference type="GO" id="GO:0000981">
    <property type="term" value="F:DNA-binding transcription factor activity, RNA polymerase II-specific"/>
    <property type="evidence" value="ECO:0007669"/>
    <property type="project" value="TreeGrafter"/>
</dbReference>
<evidence type="ECO:0000313" key="4">
    <source>
        <dbReference type="EMBL" id="TKA80485.1"/>
    </source>
</evidence>
<proteinExistence type="predicted"/>
<gene>
    <name evidence="4" type="ORF">B0A55_02318</name>
</gene>
<dbReference type="GO" id="GO:0005634">
    <property type="term" value="C:nucleus"/>
    <property type="evidence" value="ECO:0007669"/>
    <property type="project" value="TreeGrafter"/>
</dbReference>
<dbReference type="InterPro" id="IPR007219">
    <property type="entry name" value="XnlR_reg_dom"/>
</dbReference>
<dbReference type="GO" id="GO:0006351">
    <property type="term" value="P:DNA-templated transcription"/>
    <property type="evidence" value="ECO:0007669"/>
    <property type="project" value="InterPro"/>
</dbReference>
<dbReference type="OrthoDB" id="5818554at2759"/>
<dbReference type="PANTHER" id="PTHR31644:SF1">
    <property type="entry name" value="ZN(II)2CYS6 TRANSCRIPTION FACTOR (EUROFUNG)"/>
    <property type="match status" value="1"/>
</dbReference>
<dbReference type="EMBL" id="NAJQ01000069">
    <property type="protein sequence ID" value="TKA80485.1"/>
    <property type="molecule type" value="Genomic_DNA"/>
</dbReference>
<evidence type="ECO:0000256" key="1">
    <source>
        <dbReference type="ARBA" id="ARBA00023242"/>
    </source>
</evidence>
<dbReference type="SMART" id="SM00906">
    <property type="entry name" value="Fungal_trans"/>
    <property type="match status" value="1"/>
</dbReference>
<dbReference type="AlphaFoldDB" id="A0A4U0XZ70"/>
<dbReference type="GO" id="GO:0003677">
    <property type="term" value="F:DNA binding"/>
    <property type="evidence" value="ECO:0007669"/>
    <property type="project" value="InterPro"/>
</dbReference>
<feature type="region of interest" description="Disordered" evidence="2">
    <location>
        <begin position="558"/>
        <end position="585"/>
    </location>
</feature>
<dbReference type="InterPro" id="IPR052780">
    <property type="entry name" value="AAA_Catabolism_Regulators"/>
</dbReference>
<evidence type="ECO:0000256" key="2">
    <source>
        <dbReference type="SAM" id="MobiDB-lite"/>
    </source>
</evidence>
<keyword evidence="5" id="KW-1185">Reference proteome</keyword>
<evidence type="ECO:0000313" key="5">
    <source>
        <dbReference type="Proteomes" id="UP000309340"/>
    </source>
</evidence>
<evidence type="ECO:0000259" key="3">
    <source>
        <dbReference type="SMART" id="SM00906"/>
    </source>
</evidence>
<keyword evidence="1" id="KW-0539">Nucleus</keyword>
<reference evidence="4 5" key="1">
    <citation type="submission" date="2017-03" db="EMBL/GenBank/DDBJ databases">
        <title>Genomes of endolithic fungi from Antarctica.</title>
        <authorList>
            <person name="Coleine C."/>
            <person name="Masonjones S."/>
            <person name="Stajich J.E."/>
        </authorList>
    </citation>
    <scope>NUCLEOTIDE SEQUENCE [LARGE SCALE GENOMIC DNA]</scope>
    <source>
        <strain evidence="4 5">CCFEE 5184</strain>
    </source>
</reference>
<feature type="region of interest" description="Disordered" evidence="2">
    <location>
        <begin position="1"/>
        <end position="40"/>
    </location>
</feature>
<sequence length="664" mass="73990">MEPVRPGGSTEPIDFASASPETPQKVGRRSSDRDKSEREKRTYRACLHCRQRNPADALEFLAHVAERDSGPNQLPPMQHSLCGPTSQPAVTSNAIRNTPRSSYQTLSGNTIPFPPLNKGQLTLDAIQTLLQRYEDKYHQFFPLANPMAFDIHNLHTIAAKEPHLLAAILTVASKDEKTWWQWHETCSAHMMQLIAELVYSGGGTVEAVEAMLILAEWVPRRPHSTPAVGRGEEDHAAWMYVGTAIRLGYLLGIDRSGFRTENEAQSADLNRKRLAWSACYMSDRQISVRIGKAFWSRGPGPMTALRAQDFPSLQPRPNRHDDFAAIFQANLELTQLFSNAHDVLYATKSRSNQLNFGGEYVKYIDDFRVALRSWHSTWGVFTCSPPLKASLILSYEYLRLYVNAFAYQATLNRLVAQVQSASSNGQQTRSPTYPFSDIAATPDARFIYDSIDAAKSLISTFNSFVDPVETFRFMPLRYYLYVIYSACFLYKARSTGVMGGDTRGSVKRMIADTVDNLQKASACANDVGERYSRLIRLLWRKPPGRGSVEEIAEIAADITRPSSTHPQASGPAATSVPTSQQQQQDQATIYDAINNPPSINTFSWLDLPAVGDFATQNNSISGSMDGFDRFDEGAADAYGGFDQHMMMPQQYVWNGISPATGIIF</sequence>
<accession>A0A4U0XZ70</accession>
<feature type="domain" description="Xylanolytic transcriptional activator regulatory" evidence="3">
    <location>
        <begin position="237"/>
        <end position="321"/>
    </location>
</feature>
<organism evidence="4 5">
    <name type="scientific">Friedmanniomyces simplex</name>
    <dbReference type="NCBI Taxonomy" id="329884"/>
    <lineage>
        <taxon>Eukaryota</taxon>
        <taxon>Fungi</taxon>
        <taxon>Dikarya</taxon>
        <taxon>Ascomycota</taxon>
        <taxon>Pezizomycotina</taxon>
        <taxon>Dothideomycetes</taxon>
        <taxon>Dothideomycetidae</taxon>
        <taxon>Mycosphaerellales</taxon>
        <taxon>Teratosphaeriaceae</taxon>
        <taxon>Friedmanniomyces</taxon>
    </lineage>
</organism>
<dbReference type="Pfam" id="PF04082">
    <property type="entry name" value="Fungal_trans"/>
    <property type="match status" value="1"/>
</dbReference>